<feature type="compositionally biased region" description="Polar residues" evidence="1">
    <location>
        <begin position="35"/>
        <end position="48"/>
    </location>
</feature>
<evidence type="ECO:0000313" key="3">
    <source>
        <dbReference type="Proteomes" id="UP000008237"/>
    </source>
</evidence>
<gene>
    <name evidence="2" type="ORF">EAI_13239</name>
</gene>
<name>E2BXP6_HARSA</name>
<protein>
    <submittedName>
        <fullName evidence="2">Uncharacterized protein</fullName>
    </submittedName>
</protein>
<dbReference type="Proteomes" id="UP000008237">
    <property type="component" value="Unassembled WGS sequence"/>
</dbReference>
<feature type="region of interest" description="Disordered" evidence="1">
    <location>
        <begin position="35"/>
        <end position="61"/>
    </location>
</feature>
<reference evidence="2 3" key="1">
    <citation type="journal article" date="2010" name="Science">
        <title>Genomic comparison of the ants Camponotus floridanus and Harpegnathos saltator.</title>
        <authorList>
            <person name="Bonasio R."/>
            <person name="Zhang G."/>
            <person name="Ye C."/>
            <person name="Mutti N.S."/>
            <person name="Fang X."/>
            <person name="Qin N."/>
            <person name="Donahue G."/>
            <person name="Yang P."/>
            <person name="Li Q."/>
            <person name="Li C."/>
            <person name="Zhang P."/>
            <person name="Huang Z."/>
            <person name="Berger S.L."/>
            <person name="Reinberg D."/>
            <person name="Wang J."/>
            <person name="Liebig J."/>
        </authorList>
    </citation>
    <scope>NUCLEOTIDE SEQUENCE [LARGE SCALE GENOMIC DNA]</scope>
    <source>
        <strain evidence="2 3">R22 G/1</strain>
    </source>
</reference>
<dbReference type="EMBL" id="GL451286">
    <property type="protein sequence ID" value="EFN79535.1"/>
    <property type="molecule type" value="Genomic_DNA"/>
</dbReference>
<sequence length="61" mass="6908">MDCHKESPSDWTPVTLCNNNLSENTLNADRKREFLSTNGDSQDDGSTVRSKRPRLDLNNTL</sequence>
<dbReference type="AlphaFoldDB" id="E2BXP6"/>
<dbReference type="InParanoid" id="E2BXP6"/>
<keyword evidence="3" id="KW-1185">Reference proteome</keyword>
<organism evidence="3">
    <name type="scientific">Harpegnathos saltator</name>
    <name type="common">Jerdon's jumping ant</name>
    <dbReference type="NCBI Taxonomy" id="610380"/>
    <lineage>
        <taxon>Eukaryota</taxon>
        <taxon>Metazoa</taxon>
        <taxon>Ecdysozoa</taxon>
        <taxon>Arthropoda</taxon>
        <taxon>Hexapoda</taxon>
        <taxon>Insecta</taxon>
        <taxon>Pterygota</taxon>
        <taxon>Neoptera</taxon>
        <taxon>Endopterygota</taxon>
        <taxon>Hymenoptera</taxon>
        <taxon>Apocrita</taxon>
        <taxon>Aculeata</taxon>
        <taxon>Formicoidea</taxon>
        <taxon>Formicidae</taxon>
        <taxon>Ponerinae</taxon>
        <taxon>Ponerini</taxon>
        <taxon>Harpegnathos</taxon>
    </lineage>
</organism>
<accession>E2BXP6</accession>
<proteinExistence type="predicted"/>
<evidence type="ECO:0000256" key="1">
    <source>
        <dbReference type="SAM" id="MobiDB-lite"/>
    </source>
</evidence>
<evidence type="ECO:0000313" key="2">
    <source>
        <dbReference type="EMBL" id="EFN79535.1"/>
    </source>
</evidence>